<gene>
    <name evidence="1" type="ORF">PIB30_066093</name>
</gene>
<name>A0ABU6QLN8_9FABA</name>
<accession>A0ABU6QLN8</accession>
<protein>
    <submittedName>
        <fullName evidence="1">Uncharacterized protein</fullName>
    </submittedName>
</protein>
<proteinExistence type="predicted"/>
<organism evidence="1 2">
    <name type="scientific">Stylosanthes scabra</name>
    <dbReference type="NCBI Taxonomy" id="79078"/>
    <lineage>
        <taxon>Eukaryota</taxon>
        <taxon>Viridiplantae</taxon>
        <taxon>Streptophyta</taxon>
        <taxon>Embryophyta</taxon>
        <taxon>Tracheophyta</taxon>
        <taxon>Spermatophyta</taxon>
        <taxon>Magnoliopsida</taxon>
        <taxon>eudicotyledons</taxon>
        <taxon>Gunneridae</taxon>
        <taxon>Pentapetalae</taxon>
        <taxon>rosids</taxon>
        <taxon>fabids</taxon>
        <taxon>Fabales</taxon>
        <taxon>Fabaceae</taxon>
        <taxon>Papilionoideae</taxon>
        <taxon>50 kb inversion clade</taxon>
        <taxon>dalbergioids sensu lato</taxon>
        <taxon>Dalbergieae</taxon>
        <taxon>Pterocarpus clade</taxon>
        <taxon>Stylosanthes</taxon>
    </lineage>
</organism>
<dbReference type="EMBL" id="JASCZI010000669">
    <property type="protein sequence ID" value="MED6112906.1"/>
    <property type="molecule type" value="Genomic_DNA"/>
</dbReference>
<evidence type="ECO:0000313" key="1">
    <source>
        <dbReference type="EMBL" id="MED6112906.1"/>
    </source>
</evidence>
<dbReference type="Proteomes" id="UP001341840">
    <property type="component" value="Unassembled WGS sequence"/>
</dbReference>
<evidence type="ECO:0000313" key="2">
    <source>
        <dbReference type="Proteomes" id="UP001341840"/>
    </source>
</evidence>
<sequence length="141" mass="16013">MLAHNARQVYYMTYPSRARSNWRVVIKCKPRGMIESQEEQVQDEPYQNQEETQPTLITDTEMPHALCSPLGKVDIVNLPEMRLMARSVDHTTHYDDYGDHLYSLSIYLAGVAADSYDSHPESASALHGDGWYKYSDAATAV</sequence>
<keyword evidence="2" id="KW-1185">Reference proteome</keyword>
<reference evidence="1 2" key="1">
    <citation type="journal article" date="2023" name="Plants (Basel)">
        <title>Bridging the Gap: Combining Genomics and Transcriptomics Approaches to Understand Stylosanthes scabra, an Orphan Legume from the Brazilian Caatinga.</title>
        <authorList>
            <person name="Ferreira-Neto J.R.C."/>
            <person name="da Silva M.D."/>
            <person name="Binneck E."/>
            <person name="de Melo N.F."/>
            <person name="da Silva R.H."/>
            <person name="de Melo A.L.T.M."/>
            <person name="Pandolfi V."/>
            <person name="Bustamante F.O."/>
            <person name="Brasileiro-Vidal A.C."/>
            <person name="Benko-Iseppon A.M."/>
        </authorList>
    </citation>
    <scope>NUCLEOTIDE SEQUENCE [LARGE SCALE GENOMIC DNA]</scope>
    <source>
        <tissue evidence="1">Leaves</tissue>
    </source>
</reference>
<comment type="caution">
    <text evidence="1">The sequence shown here is derived from an EMBL/GenBank/DDBJ whole genome shotgun (WGS) entry which is preliminary data.</text>
</comment>